<dbReference type="GO" id="GO:0045892">
    <property type="term" value="P:negative regulation of DNA-templated transcription"/>
    <property type="evidence" value="ECO:0007669"/>
    <property type="project" value="TreeGrafter"/>
</dbReference>
<feature type="domain" description="HTH gntR-type" evidence="4">
    <location>
        <begin position="17"/>
        <end position="85"/>
    </location>
</feature>
<evidence type="ECO:0000313" key="6">
    <source>
        <dbReference type="Proteomes" id="UP000653674"/>
    </source>
</evidence>
<dbReference type="PANTHER" id="PTHR44846:SF1">
    <property type="entry name" value="MANNOSYL-D-GLYCERATE TRANSPORT_METABOLISM SYSTEM REPRESSOR MNGR-RELATED"/>
    <property type="match status" value="1"/>
</dbReference>
<sequence length="85" mass="9636">MYVRSNLRPMTNPLSAVPLYQQLADLLAGQIERGELRPGQLLPSELHLQQTYDVSRGTVRMAMRVLRERGLITTIQARGSFVAER</sequence>
<dbReference type="PANTHER" id="PTHR44846">
    <property type="entry name" value="MANNOSYL-D-GLYCERATE TRANSPORT/METABOLISM SYSTEM REPRESSOR MNGR-RELATED"/>
    <property type="match status" value="1"/>
</dbReference>
<gene>
    <name evidence="5" type="ORF">Pfl04_31160</name>
</gene>
<keyword evidence="1" id="KW-0805">Transcription regulation</keyword>
<keyword evidence="2" id="KW-0238">DNA-binding</keyword>
<evidence type="ECO:0000256" key="3">
    <source>
        <dbReference type="ARBA" id="ARBA00023163"/>
    </source>
</evidence>
<comment type="caution">
    <text evidence="5">The sequence shown here is derived from an EMBL/GenBank/DDBJ whole genome shotgun (WGS) entry which is preliminary data.</text>
</comment>
<dbReference type="AlphaFoldDB" id="A0A8J3LL97"/>
<dbReference type="InterPro" id="IPR000524">
    <property type="entry name" value="Tscrpt_reg_HTH_GntR"/>
</dbReference>
<evidence type="ECO:0000256" key="1">
    <source>
        <dbReference type="ARBA" id="ARBA00023015"/>
    </source>
</evidence>
<reference evidence="5" key="1">
    <citation type="submission" date="2021-01" db="EMBL/GenBank/DDBJ databases">
        <title>Whole genome shotgun sequence of Planosporangium flavigriseum NBRC 105377.</title>
        <authorList>
            <person name="Komaki H."/>
            <person name="Tamura T."/>
        </authorList>
    </citation>
    <scope>NUCLEOTIDE SEQUENCE</scope>
    <source>
        <strain evidence="5">NBRC 105377</strain>
    </source>
</reference>
<dbReference type="GO" id="GO:0003677">
    <property type="term" value="F:DNA binding"/>
    <property type="evidence" value="ECO:0007669"/>
    <property type="project" value="UniProtKB-KW"/>
</dbReference>
<dbReference type="CDD" id="cd07377">
    <property type="entry name" value="WHTH_GntR"/>
    <property type="match status" value="1"/>
</dbReference>
<evidence type="ECO:0000259" key="4">
    <source>
        <dbReference type="PROSITE" id="PS50949"/>
    </source>
</evidence>
<dbReference type="PRINTS" id="PR00035">
    <property type="entry name" value="HTHGNTR"/>
</dbReference>
<dbReference type="InterPro" id="IPR036390">
    <property type="entry name" value="WH_DNA-bd_sf"/>
</dbReference>
<dbReference type="Gene3D" id="1.10.10.10">
    <property type="entry name" value="Winged helix-like DNA-binding domain superfamily/Winged helix DNA-binding domain"/>
    <property type="match status" value="1"/>
</dbReference>
<dbReference type="InterPro" id="IPR050679">
    <property type="entry name" value="Bact_HTH_transcr_reg"/>
</dbReference>
<evidence type="ECO:0000313" key="5">
    <source>
        <dbReference type="EMBL" id="GIG74712.1"/>
    </source>
</evidence>
<protein>
    <recommendedName>
        <fullName evidence="4">HTH gntR-type domain-containing protein</fullName>
    </recommendedName>
</protein>
<name>A0A8J3LL97_9ACTN</name>
<dbReference type="RefSeq" id="WP_203981390.1">
    <property type="nucleotide sequence ID" value="NZ_BAAAQJ010000021.1"/>
</dbReference>
<dbReference type="InterPro" id="IPR036388">
    <property type="entry name" value="WH-like_DNA-bd_sf"/>
</dbReference>
<dbReference type="PROSITE" id="PS50949">
    <property type="entry name" value="HTH_GNTR"/>
    <property type="match status" value="1"/>
</dbReference>
<evidence type="ECO:0000256" key="2">
    <source>
        <dbReference type="ARBA" id="ARBA00023125"/>
    </source>
</evidence>
<proteinExistence type="predicted"/>
<keyword evidence="6" id="KW-1185">Reference proteome</keyword>
<keyword evidence="3" id="KW-0804">Transcription</keyword>
<dbReference type="Pfam" id="PF00392">
    <property type="entry name" value="GntR"/>
    <property type="match status" value="1"/>
</dbReference>
<dbReference type="SMART" id="SM00345">
    <property type="entry name" value="HTH_GNTR"/>
    <property type="match status" value="1"/>
</dbReference>
<dbReference type="Proteomes" id="UP000653674">
    <property type="component" value="Unassembled WGS sequence"/>
</dbReference>
<dbReference type="GO" id="GO:0003700">
    <property type="term" value="F:DNA-binding transcription factor activity"/>
    <property type="evidence" value="ECO:0007669"/>
    <property type="project" value="InterPro"/>
</dbReference>
<organism evidence="5 6">
    <name type="scientific">Planosporangium flavigriseum</name>
    <dbReference type="NCBI Taxonomy" id="373681"/>
    <lineage>
        <taxon>Bacteria</taxon>
        <taxon>Bacillati</taxon>
        <taxon>Actinomycetota</taxon>
        <taxon>Actinomycetes</taxon>
        <taxon>Micromonosporales</taxon>
        <taxon>Micromonosporaceae</taxon>
        <taxon>Planosporangium</taxon>
    </lineage>
</organism>
<accession>A0A8J3LL97</accession>
<dbReference type="EMBL" id="BONU01000021">
    <property type="protein sequence ID" value="GIG74712.1"/>
    <property type="molecule type" value="Genomic_DNA"/>
</dbReference>
<dbReference type="SUPFAM" id="SSF46785">
    <property type="entry name" value="Winged helix' DNA-binding domain"/>
    <property type="match status" value="1"/>
</dbReference>